<proteinExistence type="evidence at transcript level"/>
<evidence type="ECO:0000256" key="3">
    <source>
        <dbReference type="ARBA" id="ARBA00022692"/>
    </source>
</evidence>
<evidence type="ECO:0000256" key="1">
    <source>
        <dbReference type="ARBA" id="ARBA00004575"/>
    </source>
</evidence>
<keyword evidence="5" id="KW-1133">Transmembrane helix</keyword>
<dbReference type="PANTHER" id="PTHR13598">
    <property type="entry name" value="AT07567P-RELATED"/>
    <property type="match status" value="1"/>
</dbReference>
<dbReference type="FunCoup" id="Q9VMN0">
    <property type="interactions" value="2"/>
</dbReference>
<reference evidence="12" key="4">
    <citation type="journal article" date="2002" name="Genome Biol.">
        <title>The transposable elements of the Drosophila melanogaster euchromatin: a genomics perspective.</title>
        <authorList>
            <person name="Kaminker J.S."/>
            <person name="Bergman C.M."/>
            <person name="Kronmiller B."/>
            <person name="Carlson J."/>
            <person name="Svirskas R."/>
            <person name="Patel S."/>
            <person name="Frise E."/>
            <person name="Wheeler D.A."/>
            <person name="Lewis S.E."/>
            <person name="Rubin G.M."/>
            <person name="Ashburner M."/>
            <person name="Celniker S.E."/>
        </authorList>
    </citation>
    <scope>NUCLEOTIDE SEQUENCE [LARGE SCALE GENOMIC DNA]</scope>
    <source>
        <strain evidence="12">Berkeley</strain>
    </source>
</reference>
<comment type="similarity">
    <text evidence="2">Belongs to the NEMP family.</text>
</comment>
<reference evidence="9 12" key="6">
    <citation type="journal article" date="2005" name="PLoS Comput. Biol.">
        <title>Combined evidence annotation of transposable elements in genome sequences.</title>
        <authorList>
            <person name="Quesneville H."/>
            <person name="Bergman C.M."/>
            <person name="Andrieu O."/>
            <person name="Autard D."/>
            <person name="Nouaud D."/>
            <person name="Ashburner M."/>
            <person name="Anxolabehere D."/>
        </authorList>
    </citation>
    <scope>NUCLEOTIDE SEQUENCE [LARGE SCALE GENOMIC DNA]</scope>
    <source>
        <strain evidence="12">Berkeley</strain>
    </source>
</reference>
<dbReference type="EMBL" id="AE014134">
    <property type="protein sequence ID" value="AAF52283.1"/>
    <property type="molecule type" value="Genomic_DNA"/>
</dbReference>
<dbReference type="Bgee" id="FBgn0031733">
    <property type="expression patterns" value="Expressed in early elongation stage spermatid (Drosophila) in testis and 14 other cell types or tissues"/>
</dbReference>
<dbReference type="EMBL" id="AE014134">
    <property type="protein sequence ID" value="AGB92640.1"/>
    <property type="molecule type" value="Genomic_DNA"/>
</dbReference>
<keyword evidence="12" id="KW-1185">Reference proteome</keyword>
<accession>Q9VMN0</accession>
<reference evidence="9 12" key="9">
    <citation type="journal article" date="2007" name="Science">
        <title>Sequence finishing and mapping of Drosophila melanogaster heterochromatin.</title>
        <authorList>
            <person name="Hoskins R.A."/>
            <person name="Carlson J.W."/>
            <person name="Kennedy C."/>
            <person name="Acevedo D."/>
            <person name="Evans-Holm M."/>
            <person name="Frise E."/>
            <person name="Wan K.H."/>
            <person name="Park S."/>
            <person name="Mendez-Lago M."/>
            <person name="Rossi F."/>
            <person name="Villasante A."/>
            <person name="Dimitri P."/>
            <person name="Karpen G.H."/>
            <person name="Celniker S.E."/>
        </authorList>
    </citation>
    <scope>NUCLEOTIDE SEQUENCE [LARGE SCALE GENOMIC DNA]</scope>
    <source>
        <strain evidence="12">Berkeley</strain>
    </source>
</reference>
<evidence type="ECO:0000313" key="10">
    <source>
        <dbReference type="EMBL" id="ACH92126.1"/>
    </source>
</evidence>
<dbReference type="DNASU" id="33802"/>
<evidence type="ECO:0000313" key="12">
    <source>
        <dbReference type="Proteomes" id="UP000000803"/>
    </source>
</evidence>
<dbReference type="GO" id="GO:0005635">
    <property type="term" value="C:nuclear envelope"/>
    <property type="evidence" value="ECO:0000318"/>
    <property type="project" value="GO_Central"/>
</dbReference>
<feature type="signal peptide" evidence="8">
    <location>
        <begin position="1"/>
        <end position="19"/>
    </location>
</feature>
<evidence type="ECO:0000256" key="7">
    <source>
        <dbReference type="ARBA" id="ARBA00023242"/>
    </source>
</evidence>
<dbReference type="AGR" id="FB:FBgn0031733"/>
<reference evidence="9" key="15">
    <citation type="submission" date="2022-11" db="EMBL/GenBank/DDBJ databases">
        <authorList>
            <consortium name="FlyBase"/>
        </authorList>
    </citation>
    <scope>NUCLEOTIDE SEQUENCE</scope>
</reference>
<dbReference type="GO" id="GO:0005637">
    <property type="term" value="C:nuclear inner membrane"/>
    <property type="evidence" value="ECO:0007669"/>
    <property type="project" value="UniProtKB-SubCell"/>
</dbReference>
<evidence type="ECO:0000256" key="8">
    <source>
        <dbReference type="SAM" id="SignalP"/>
    </source>
</evidence>
<evidence type="ECO:0000313" key="9">
    <source>
        <dbReference type="EMBL" id="AAF52283.1"/>
    </source>
</evidence>
<evidence type="ECO:0000256" key="2">
    <source>
        <dbReference type="ARBA" id="ARBA00005748"/>
    </source>
</evidence>
<dbReference type="UCSC" id="CG14006-RA">
    <property type="organism name" value="d. melanogaster"/>
</dbReference>
<evidence type="ECO:0000256" key="6">
    <source>
        <dbReference type="ARBA" id="ARBA00023136"/>
    </source>
</evidence>
<sequence length="429" mass="49236">MWAPLLAFVILGLNYAASSFVNWDNVFYEQQATYLRPGEPHIQEGQTLLNMLYVNNQVQVYCQPPTAFSMWNVFQSNRLRLQIAAGEDYTQYKGATVREVHHAHSQLDECHEGKPLGHSAADEPRIVPMATYEHSCYGIYTSKPFVLTLEVISFDLERVSQFTFGIVLWLSCPLLADSLLFFYCSAAALGAHLAGLLAVAATLMASDGERYLRLGTLKVNFKLVLNERPTVITLALVSGAWLLKSASQRCSFLWRCTLFRRLHHRLLKGTSYLLILTASDHRGFGMTCLMLLMPWPELLTVIRWLKTLYACYKRGSVKPMVQVEIENQDVPYQDSYLRIVRSEYDNRSSESSGFSRSFSQNKHNMGFYREQEDQDNALIYESRRPTERNCFNRCHQCTPTRSPRPEPHLTSLYRNLHYSNAKSSSTFMR</sequence>
<dbReference type="AlphaFoldDB" id="Q9VMN0"/>
<evidence type="ECO:0000313" key="11">
    <source>
        <dbReference type="FlyBase" id="FBgn0031733"/>
    </source>
</evidence>
<reference evidence="9" key="7">
    <citation type="submission" date="2006-08" db="EMBL/GenBank/DDBJ databases">
        <authorList>
            <person name="Celniker S."/>
            <person name="Carlson J."/>
            <person name="Wan K."/>
            <person name="Frise E."/>
            <person name="Hoskins R."/>
            <person name="Park S."/>
            <person name="Svirskas R."/>
            <person name="Rubin G."/>
        </authorList>
    </citation>
    <scope>NUCLEOTIDE SEQUENCE</scope>
</reference>
<reference evidence="9" key="13">
    <citation type="journal article" date="2015" name="Genome Res.">
        <title>The Release 6 reference sequence of the Drosophila melanogaster genome.</title>
        <authorList>
            <person name="Hoskins R.A."/>
            <person name="Carlson J.W."/>
            <person name="Wan K.H."/>
            <person name="Park S."/>
            <person name="Mendez I."/>
            <person name="Galle S.E."/>
            <person name="Booth B.W."/>
            <person name="Pfeiffer B.D."/>
            <person name="George R.A."/>
            <person name="Svirskas R."/>
            <person name="Krzywinski M."/>
            <person name="Schein J."/>
            <person name="Accardo M.C."/>
            <person name="Damia E."/>
            <person name="Messina G."/>
            <person name="Mendez-Lago M."/>
            <person name="de Pablos B."/>
            <person name="Demakova O.V."/>
            <person name="Andreyeva E.N."/>
            <person name="Boldyreva L.V."/>
            <person name="Marra M."/>
            <person name="Carvalho A.B."/>
            <person name="Dimitri P."/>
            <person name="Villasante A."/>
            <person name="Zhimulev I.F."/>
            <person name="Rubin G.M."/>
            <person name="Karpen G.H."/>
            <person name="Celniker S.E."/>
        </authorList>
    </citation>
    <scope>NUCLEOTIDE SEQUENCE</scope>
</reference>
<evidence type="ECO:0000256" key="5">
    <source>
        <dbReference type="ARBA" id="ARBA00022989"/>
    </source>
</evidence>
<keyword evidence="4 8" id="KW-0732">Signal</keyword>
<reference evidence="12" key="2">
    <citation type="journal article" date="2002" name="Genome Biol.">
        <title>Finishing a whole-genome shotgun: release 3 of the Drosophila melanogaster euchromatic genome sequence.</title>
        <authorList>
            <person name="Celniker S.E."/>
            <person name="Wheeler D.A."/>
            <person name="Kronmiller B."/>
            <person name="Carlson J.W."/>
            <person name="Halpern A."/>
            <person name="Patel S."/>
            <person name="Adams M."/>
            <person name="Champe M."/>
            <person name="Dugan S.P."/>
            <person name="Frise E."/>
            <person name="Hodgson A."/>
            <person name="George R.A."/>
            <person name="Hoskins R.A."/>
            <person name="Laverty T."/>
            <person name="Muzny D.M."/>
            <person name="Nelson C.R."/>
            <person name="Pacleb J.M."/>
            <person name="Park S."/>
            <person name="Pfeiffer B.D."/>
            <person name="Richards S."/>
            <person name="Sodergren E.J."/>
            <person name="Svirskas R."/>
            <person name="Tabor P.E."/>
            <person name="Wan K."/>
            <person name="Stapleton M."/>
            <person name="Sutton G.G."/>
            <person name="Venter C."/>
            <person name="Weinstock G."/>
            <person name="Scherer S.E."/>
            <person name="Myers E.W."/>
            <person name="Gibbs R.A."/>
            <person name="Rubin G.M."/>
        </authorList>
    </citation>
    <scope>NUCLEOTIDE SEQUENCE [LARGE SCALE GENOMIC DNA]</scope>
    <source>
        <strain evidence="12">Berkeley</strain>
    </source>
</reference>
<dbReference type="EMBL" id="BT044061">
    <property type="protein sequence ID" value="ACH92126.1"/>
    <property type="molecule type" value="mRNA"/>
</dbReference>
<keyword evidence="6" id="KW-0472">Membrane</keyword>
<reference evidence="9 12" key="1">
    <citation type="journal article" date="2000" name="Science">
        <title>The genome sequence of Drosophila melanogaster.</title>
        <authorList>
            <person name="Adams M.D."/>
            <person name="Celniker S.E."/>
            <person name="Holt R.A."/>
            <person name="Evans C.A."/>
            <person name="Gocayne J.D."/>
            <person name="Amanatides P.G."/>
            <person name="Scherer S.E."/>
            <person name="Li P.W."/>
            <person name="Hoskins R.A."/>
            <person name="Galle R.F."/>
            <person name="George R.A."/>
            <person name="Lewis S.E."/>
            <person name="Richards S."/>
            <person name="Ashburner M."/>
            <person name="Henderson S.N."/>
            <person name="Sutton G.G."/>
            <person name="Wortman J.R."/>
            <person name="Yandell M.D."/>
            <person name="Zhang Q."/>
            <person name="Chen L.X."/>
            <person name="Brandon R.C."/>
            <person name="Rogers Y.H."/>
            <person name="Blazej R.G."/>
            <person name="Champe M."/>
            <person name="Pfeiffer B.D."/>
            <person name="Wan K.H."/>
            <person name="Doyle C."/>
            <person name="Baxter E.G."/>
            <person name="Helt G."/>
            <person name="Nelson C.R."/>
            <person name="Gabor G.L."/>
            <person name="Abril J.F."/>
            <person name="Agbayani A."/>
            <person name="An H.J."/>
            <person name="Andrews-Pfannkoch C."/>
            <person name="Baldwin D."/>
            <person name="Ballew R.M."/>
            <person name="Basu A."/>
            <person name="Baxendale J."/>
            <person name="Bayraktaroglu L."/>
            <person name="Beasley E.M."/>
            <person name="Beeson K.Y."/>
            <person name="Benos P.V."/>
            <person name="Berman B.P."/>
            <person name="Bhandari D."/>
            <person name="Bolshakov S."/>
            <person name="Borkova D."/>
            <person name="Botchan M.R."/>
            <person name="Bouck J."/>
            <person name="Brokstein P."/>
            <person name="Brottier P."/>
            <person name="Burtis K.C."/>
            <person name="Busam D.A."/>
            <person name="Butler H."/>
            <person name="Cadieu E."/>
            <person name="Center A."/>
            <person name="Chandra I."/>
            <person name="Cherry J.M."/>
            <person name="Cawley S."/>
            <person name="Dahlke C."/>
            <person name="Davenport L.B."/>
            <person name="Davies P."/>
            <person name="de Pablos B."/>
            <person name="Delcher A."/>
            <person name="Deng Z."/>
            <person name="Mays A.D."/>
            <person name="Dew I."/>
            <person name="Dietz S.M."/>
            <person name="Dodson K."/>
            <person name="Doup L.E."/>
            <person name="Downes M."/>
            <person name="Dugan-Rocha S."/>
            <person name="Dunkov B.C."/>
            <person name="Dunn P."/>
            <person name="Durbin K.J."/>
            <person name="Evangelista C.C."/>
            <person name="Ferraz C."/>
            <person name="Ferriera S."/>
            <person name="Fleischmann W."/>
            <person name="Fosler C."/>
            <person name="Gabrielian A.E."/>
            <person name="Garg N.S."/>
            <person name="Gelbart W.M."/>
            <person name="Glasser K."/>
            <person name="Glodek A."/>
            <person name="Gong F."/>
            <person name="Gorrell J.H."/>
            <person name="Gu Z."/>
            <person name="Guan P."/>
            <person name="Harris M."/>
            <person name="Harris N.L."/>
            <person name="Harvey D."/>
            <person name="Heiman T.J."/>
            <person name="Hernandez J.R."/>
            <person name="Houck J."/>
            <person name="Hostin D."/>
            <person name="Houston K.A."/>
            <person name="Howland T.J."/>
            <person name="Wei M.H."/>
            <person name="Ibegwam C."/>
            <person name="Jalali M."/>
            <person name="Kalush F."/>
            <person name="Karpen G.H."/>
            <person name="Ke Z."/>
            <person name="Kennison J.A."/>
            <person name="Ketchum K.A."/>
            <person name="Kimmel B.E."/>
            <person name="Kodira C.D."/>
            <person name="Kraft C."/>
            <person name="Kravitz S."/>
            <person name="Kulp D."/>
            <person name="Lai Z."/>
            <person name="Lasko P."/>
            <person name="Lei Y."/>
            <person name="Levitsky A.A."/>
            <person name="Li J."/>
            <person name="Li Z."/>
            <person name="Liang Y."/>
            <person name="Lin X."/>
            <person name="Liu X."/>
            <person name="Mattei B."/>
            <person name="McIntosh T.C."/>
            <person name="McLeod M.P."/>
            <person name="McPherson D."/>
            <person name="Merkulov G."/>
            <person name="Milshina N.V."/>
            <person name="Mobarry C."/>
            <person name="Morris J."/>
            <person name="Moshrefi A."/>
            <person name="Mount S.M."/>
            <person name="Moy M."/>
            <person name="Murphy B."/>
            <person name="Murphy L."/>
            <person name="Muzny D.M."/>
            <person name="Nelson D.L."/>
            <person name="Nelson D.R."/>
            <person name="Nelson K.A."/>
            <person name="Nixon K."/>
            <person name="Nusskern D.R."/>
            <person name="Pacleb J.M."/>
            <person name="Palazzolo M."/>
            <person name="Pittman G.S."/>
            <person name="Pan S."/>
            <person name="Pollard J."/>
            <person name="Puri V."/>
            <person name="Reese M.G."/>
            <person name="Reinert K."/>
            <person name="Remington K."/>
            <person name="Saunders R.D."/>
            <person name="Scheeler F."/>
            <person name="Shen H."/>
            <person name="Shue B.C."/>
            <person name="Siden-Kiamos I."/>
            <person name="Simpson M."/>
            <person name="Skupski M.P."/>
            <person name="Smith T."/>
            <person name="Spier E."/>
            <person name="Spradling A.C."/>
            <person name="Stapleton M."/>
            <person name="Strong R."/>
            <person name="Sun E."/>
            <person name="Svirskas R."/>
            <person name="Tector C."/>
            <person name="Turner R."/>
            <person name="Venter E."/>
            <person name="Wang A.H."/>
            <person name="Wang X."/>
            <person name="Wang Z.Y."/>
            <person name="Wassarman D.A."/>
            <person name="Weinstock G.M."/>
            <person name="Weissenbach J."/>
            <person name="Williams S.M."/>
            <person name="WoodageT"/>
            <person name="Worley K.C."/>
            <person name="Wu D."/>
            <person name="Yang S."/>
            <person name="Yao Q.A."/>
            <person name="Ye J."/>
            <person name="Yeh R.F."/>
            <person name="Zaveri J.S."/>
            <person name="Zhan M."/>
            <person name="Zhang G."/>
            <person name="Zhao Q."/>
            <person name="Zheng L."/>
            <person name="Zheng X.H."/>
            <person name="Zhong F.N."/>
            <person name="Zhong W."/>
            <person name="Zhou X."/>
            <person name="Zhu S."/>
            <person name="Zhu X."/>
            <person name="Smith H.O."/>
            <person name="Gibbs R.A."/>
            <person name="Myers E.W."/>
            <person name="Rubin G.M."/>
            <person name="Venter J.C."/>
        </authorList>
    </citation>
    <scope>NUCLEOTIDE SEQUENCE [LARGE SCALE GENOMIC DNA]</scope>
    <source>
        <strain evidence="12">Berkeley</strain>
    </source>
</reference>
<reference evidence="10" key="10">
    <citation type="submission" date="2008-09" db="EMBL/GenBank/DDBJ databases">
        <authorList>
            <person name="Carlson J."/>
            <person name="Booth B."/>
            <person name="Frise E."/>
            <person name="Park S."/>
            <person name="Wan K."/>
            <person name="Yu C."/>
            <person name="Celniker S."/>
        </authorList>
    </citation>
    <scope>NUCLEOTIDE SEQUENCE</scope>
</reference>
<comment type="subcellular location">
    <subcellularLocation>
        <location evidence="1">Nucleus inner membrane</location>
        <topology evidence="1">Multi-pass membrane protein</topology>
        <orientation evidence="1">Nucleoplasmic side</orientation>
    </subcellularLocation>
</comment>
<dbReference type="OMA" id="PWPELWW"/>
<dbReference type="BioGRID-ORCS" id="33802">
    <property type="hits" value="0 hits in 3 CRISPR screens"/>
</dbReference>
<reference evidence="9 12" key="8">
    <citation type="journal article" date="2007" name="Science">
        <title>The Release 5.1 annotation of Drosophila melanogaster heterochromatin.</title>
        <authorList>
            <person name="Smith C.D."/>
            <person name="Shu S."/>
            <person name="Mungall C.J."/>
            <person name="Karpen G.H."/>
        </authorList>
    </citation>
    <scope>NUCLEOTIDE SEQUENCE [LARGE SCALE GENOMIC DNA]</scope>
    <source>
        <strain evidence="12">Berkeley</strain>
    </source>
</reference>
<protein>
    <submittedName>
        <fullName evidence="10">AT07567p</fullName>
    </submittedName>
</protein>
<dbReference type="PANTHER" id="PTHR13598:SF1">
    <property type="entry name" value="AT07567P-RELATED"/>
    <property type="match status" value="1"/>
</dbReference>
<reference evidence="12" key="3">
    <citation type="journal article" date="2002" name="Genome Biol.">
        <title>Annotation of the Drosophila melanogaster euchromatic genome: a systematic review.</title>
        <authorList>
            <person name="Misra S."/>
            <person name="Crosby M.A."/>
            <person name="Mungall C.J."/>
            <person name="Matthews B.B."/>
            <person name="Campbell K.S."/>
            <person name="Hradecky P."/>
            <person name="Huang Y."/>
            <person name="Kaminker J.S."/>
            <person name="Millburn G.H."/>
            <person name="Prochnik S.E."/>
            <person name="Smith C.D."/>
            <person name="Tupy J.L."/>
            <person name="Whitfied E.J."/>
            <person name="Bayraktaroglu L."/>
            <person name="Berman B.P."/>
            <person name="Bettencourt B.R."/>
            <person name="Celniker S.E."/>
            <person name="de Grey A.D."/>
            <person name="Drysdale R.A."/>
            <person name="Harris N.L."/>
            <person name="Richter J."/>
            <person name="Russo S."/>
            <person name="Schroeder A.J."/>
            <person name="Shu S.Q."/>
            <person name="Stapleton M."/>
            <person name="Yamada C."/>
            <person name="Ashburner M."/>
            <person name="Gelbart W.M."/>
            <person name="Rubin G.M."/>
            <person name="Lewis S.E."/>
        </authorList>
    </citation>
    <scope>GENOME REANNOTATION</scope>
    <source>
        <strain evidence="12">Berkeley</strain>
    </source>
</reference>
<evidence type="ECO:0000256" key="4">
    <source>
        <dbReference type="ARBA" id="ARBA00022729"/>
    </source>
</evidence>
<reference evidence="9" key="11">
    <citation type="journal article" date="2015" name="G3 (Bethesda)">
        <title>Gene Model Annotations for Drosophila melanogaster: Impact of High-Throughput Data.</title>
        <authorList>
            <consortium name="FlyBase Consortium"/>
            <person name="Matthews B.B."/>
            <person name="Dos Santos G."/>
            <person name="Crosby M.A."/>
            <person name="Emmert D.B."/>
            <person name="St Pierre S.E."/>
            <person name="Gramates L.S."/>
            <person name="Zhou P."/>
            <person name="Schroeder A.J."/>
            <person name="Falls K."/>
            <person name="Strelets V."/>
            <person name="Russo S.M."/>
            <person name="Gelbart W.M."/>
            <person name="null"/>
        </authorList>
    </citation>
    <scope>NUCLEOTIDE SEQUENCE</scope>
</reference>
<dbReference type="KEGG" id="dme:Dmel_CG14006"/>
<dbReference type="GeneID" id="33802"/>
<organism evidence="9 12">
    <name type="scientific">Drosophila melanogaster</name>
    <name type="common">Fruit fly</name>
    <dbReference type="NCBI Taxonomy" id="7227"/>
    <lineage>
        <taxon>Eukaryota</taxon>
        <taxon>Metazoa</taxon>
        <taxon>Ecdysozoa</taxon>
        <taxon>Arthropoda</taxon>
        <taxon>Hexapoda</taxon>
        <taxon>Insecta</taxon>
        <taxon>Pterygota</taxon>
        <taxon>Neoptera</taxon>
        <taxon>Endopterygota</taxon>
        <taxon>Diptera</taxon>
        <taxon>Brachycera</taxon>
        <taxon>Muscomorpha</taxon>
        <taxon>Ephydroidea</taxon>
        <taxon>Drosophilidae</taxon>
        <taxon>Drosophila</taxon>
        <taxon>Sophophora</taxon>
    </lineage>
</organism>
<reference evidence="9" key="14">
    <citation type="submission" date="2022-11" db="EMBL/GenBank/DDBJ databases">
        <title>Drosophila melanogaster release 4 sequence.</title>
        <authorList>
            <consortium name="Berkeley Drosophila Genome Project"/>
            <person name="Celniker S."/>
            <person name="Carlson J."/>
            <person name="Wan K."/>
            <person name="Pfeiffer B."/>
            <person name="Frise E."/>
            <person name="George R."/>
            <person name="Hoskins R."/>
            <person name="Stapleton M."/>
            <person name="Pacleb J."/>
            <person name="Park S."/>
            <person name="Svirskas R."/>
            <person name="Smith E."/>
            <person name="Yu C."/>
            <person name="Rubin G."/>
        </authorList>
    </citation>
    <scope>NUCLEOTIDE SEQUENCE</scope>
</reference>
<reference evidence="9" key="12">
    <citation type="journal article" date="2015" name="G3 (Bethesda)">
        <title>Gene Model Annotations for Drosophila melanogaster: The Rule-Benders.</title>
        <authorList>
            <consortium name="FlyBase Consortium"/>
            <person name="Crosby M.A."/>
            <person name="Gramates L.S."/>
            <person name="Dos Santos G."/>
            <person name="Matthews B.B."/>
            <person name="St Pierre S.E."/>
            <person name="Zhou P."/>
            <person name="Schroeder A.J."/>
            <person name="Falls K."/>
            <person name="Emmert D.B."/>
            <person name="Russo S.M."/>
            <person name="Gelbart W.M."/>
            <person name="null"/>
        </authorList>
    </citation>
    <scope>NUCLEOTIDE SEQUENCE</scope>
</reference>
<dbReference type="OrthoDB" id="509138at2759"/>
<gene>
    <name evidence="9" type="primary">Dmel\CG14006</name>
    <name evidence="10" type="synonym">CG14006-RA</name>
    <name evidence="9 11" type="ORF">CG14006</name>
    <name evidence="9" type="ORF">Dmel_CG14006</name>
</gene>
<dbReference type="STRING" id="7227.FBpp0304813"/>
<dbReference type="FlyBase" id="FBgn0031733">
    <property type="gene designation" value="CG14006"/>
</dbReference>
<dbReference type="PaxDb" id="7227-FBpp0304813"/>
<dbReference type="RefSeq" id="NP_608953.1">
    <property type="nucleotide sequence ID" value="NM_135109.2"/>
</dbReference>
<dbReference type="eggNOG" id="ENOG502T9HR">
    <property type="taxonomic scope" value="Eukaryota"/>
</dbReference>
<reference evidence="9 12" key="5">
    <citation type="journal article" date="2002" name="Genome Biol.">
        <title>Heterochromatic sequences in a Drosophila whole-genome shotgun assembly.</title>
        <authorList>
            <person name="Hoskins R.A."/>
            <person name="Smith C.D."/>
            <person name="Carlson J.W."/>
            <person name="Carvalho A.B."/>
            <person name="Halpern A."/>
            <person name="Kaminker J.S."/>
            <person name="Kennedy C."/>
            <person name="Mungall C.J."/>
            <person name="Sullivan B.A."/>
            <person name="Sutton G.G."/>
            <person name="Yasuhara J.C."/>
            <person name="Wakimoto B.T."/>
            <person name="Myers E.W."/>
            <person name="Celniker S.E."/>
            <person name="Rubin G.M."/>
            <person name="Karpen G.H."/>
        </authorList>
    </citation>
    <scope>NUCLEOTIDE SEQUENCE [LARGE SCALE GENOMIC DNA]</scope>
    <source>
        <strain evidence="12">Berkeley</strain>
    </source>
</reference>
<dbReference type="HOGENOM" id="CLU_639786_0_0_1"/>
<dbReference type="VEuPathDB" id="VectorBase:FBgn0031733"/>
<keyword evidence="3" id="KW-0812">Transmembrane</keyword>
<feature type="chain" id="PRO_5015100418" evidence="8">
    <location>
        <begin position="20"/>
        <end position="429"/>
    </location>
</feature>
<name>Q9VMN0_DROME</name>
<dbReference type="RefSeq" id="NP_001260104.1">
    <property type="nucleotide sequence ID" value="NM_001273175.1"/>
</dbReference>
<dbReference type="InParanoid" id="Q9VMN0"/>
<keyword evidence="7" id="KW-0539">Nucleus</keyword>
<dbReference type="Proteomes" id="UP000000803">
    <property type="component" value="Chromosome 2L"/>
</dbReference>
<dbReference type="InterPro" id="IPR019358">
    <property type="entry name" value="NEMP_fam"/>
</dbReference>